<accession>A0A5C6B886</accession>
<evidence type="ECO:0000256" key="1">
    <source>
        <dbReference type="SAM" id="MobiDB-lite"/>
    </source>
</evidence>
<gene>
    <name evidence="2" type="ORF">Pla52n_05540</name>
</gene>
<dbReference type="AlphaFoldDB" id="A0A5C6B886"/>
<feature type="region of interest" description="Disordered" evidence="1">
    <location>
        <begin position="102"/>
        <end position="121"/>
    </location>
</feature>
<evidence type="ECO:0000313" key="3">
    <source>
        <dbReference type="Proteomes" id="UP000320176"/>
    </source>
</evidence>
<sequence length="602" mass="67207">MHYPLTTRRRASPRLAISRLGETRPSGYCIMFNRYTLSIALAFVSICAVAQDSASELTIAQVLKGLQKTEEAVQSVSVTMQAKRISENSLAMIQAMRMRDQSTRSSFTEQWQQDRDGRGWNRAKGQTVETRVDGTVNSTQFDVHATFDGRQGAMLRQETREDGTVSRRGSVQAGLMRTGVPPLDLLTHHQGFDVSELLTDGAVVVGNESWDGHRVIVVESNPVENNGEYKSQYWIDPQRDYVVVRRRNLTRRLPEDPWQAIYSVDCFGHQEIADGVWAPKIAWTRMFGLTPDGIGQAPIIMKCDVVCADWELNVEIPEEQLTLEFPPGLRVNGLREAFQAKIKPVDNFIVTPITTELQRMLLGDKTADVYAEIDVTAYVDVNTLQITPAKLNFAAFQQQLKQLAEEHEQAKLYLKFEFGGVGAEHAFGMFVKAPVEQMCKESGFESVRVSSRYANGDAAWKGLPEGDEAALEDPSHEGDWRVYPVATPLGRHLLSDTDVLIDGTKERPLDAMVLLDDEAKEAIQAALSGLQLGPEERAGRAVTLRLTITAPEKDTDEPHLLAKEKSEPQLAAVEFLRSLGFGNVHFNIRQGYRVQNSNYVAQ</sequence>
<name>A0A5C6B886_9BACT</name>
<reference evidence="2 3" key="1">
    <citation type="submission" date="2019-02" db="EMBL/GenBank/DDBJ databases">
        <title>Deep-cultivation of Planctomycetes and their phenomic and genomic characterization uncovers novel biology.</title>
        <authorList>
            <person name="Wiegand S."/>
            <person name="Jogler M."/>
            <person name="Boedeker C."/>
            <person name="Pinto D."/>
            <person name="Vollmers J."/>
            <person name="Rivas-Marin E."/>
            <person name="Kohn T."/>
            <person name="Peeters S.H."/>
            <person name="Heuer A."/>
            <person name="Rast P."/>
            <person name="Oberbeckmann S."/>
            <person name="Bunk B."/>
            <person name="Jeske O."/>
            <person name="Meyerdierks A."/>
            <person name="Storesund J.E."/>
            <person name="Kallscheuer N."/>
            <person name="Luecker S."/>
            <person name="Lage O.M."/>
            <person name="Pohl T."/>
            <person name="Merkel B.J."/>
            <person name="Hornburger P."/>
            <person name="Mueller R.-W."/>
            <person name="Bruemmer F."/>
            <person name="Labrenz M."/>
            <person name="Spormann A.M."/>
            <person name="Op Den Camp H."/>
            <person name="Overmann J."/>
            <person name="Amann R."/>
            <person name="Jetten M.S.M."/>
            <person name="Mascher T."/>
            <person name="Medema M.H."/>
            <person name="Devos D.P."/>
            <person name="Kaster A.-K."/>
            <person name="Ovreas L."/>
            <person name="Rohde M."/>
            <person name="Galperin M.Y."/>
            <person name="Jogler C."/>
        </authorList>
    </citation>
    <scope>NUCLEOTIDE SEQUENCE [LARGE SCALE GENOMIC DNA]</scope>
    <source>
        <strain evidence="2 3">Pla52n</strain>
    </source>
</reference>
<evidence type="ECO:0000313" key="2">
    <source>
        <dbReference type="EMBL" id="TWU07977.1"/>
    </source>
</evidence>
<keyword evidence="3" id="KW-1185">Reference proteome</keyword>
<proteinExistence type="predicted"/>
<protein>
    <submittedName>
        <fullName evidence="2">Uncharacterized protein</fullName>
    </submittedName>
</protein>
<comment type="caution">
    <text evidence="2">The sequence shown here is derived from an EMBL/GenBank/DDBJ whole genome shotgun (WGS) entry which is preliminary data.</text>
</comment>
<dbReference type="EMBL" id="SJPN01000001">
    <property type="protein sequence ID" value="TWU07977.1"/>
    <property type="molecule type" value="Genomic_DNA"/>
</dbReference>
<dbReference type="Proteomes" id="UP000320176">
    <property type="component" value="Unassembled WGS sequence"/>
</dbReference>
<organism evidence="2 3">
    <name type="scientific">Stieleria varia</name>
    <dbReference type="NCBI Taxonomy" id="2528005"/>
    <lineage>
        <taxon>Bacteria</taxon>
        <taxon>Pseudomonadati</taxon>
        <taxon>Planctomycetota</taxon>
        <taxon>Planctomycetia</taxon>
        <taxon>Pirellulales</taxon>
        <taxon>Pirellulaceae</taxon>
        <taxon>Stieleria</taxon>
    </lineage>
</organism>